<sequence length="114" mass="13522">MRQQDLIRRQQFHTKMPMLTSNTQDLVCGRSRLKADKVPQLLPFGIWWRATHEQSEKTQRSHIFTRLHPTISVVGMRQFFTRRQLHTYVVEVTLVISGKSEQEFPRQGCFLLLL</sequence>
<organism evidence="1 2">
    <name type="scientific">Microthlaspi erraticum</name>
    <dbReference type="NCBI Taxonomy" id="1685480"/>
    <lineage>
        <taxon>Eukaryota</taxon>
        <taxon>Viridiplantae</taxon>
        <taxon>Streptophyta</taxon>
        <taxon>Embryophyta</taxon>
        <taxon>Tracheophyta</taxon>
        <taxon>Spermatophyta</taxon>
        <taxon>Magnoliopsida</taxon>
        <taxon>eudicotyledons</taxon>
        <taxon>Gunneridae</taxon>
        <taxon>Pentapetalae</taxon>
        <taxon>rosids</taxon>
        <taxon>malvids</taxon>
        <taxon>Brassicales</taxon>
        <taxon>Brassicaceae</taxon>
        <taxon>Coluteocarpeae</taxon>
        <taxon>Microthlaspi</taxon>
    </lineage>
</organism>
<proteinExistence type="predicted"/>
<name>A0A6D2HF58_9BRAS</name>
<dbReference type="AlphaFoldDB" id="A0A6D2HF58"/>
<dbReference type="Proteomes" id="UP000467841">
    <property type="component" value="Unassembled WGS sequence"/>
</dbReference>
<dbReference type="EMBL" id="CACVBM020000011">
    <property type="protein sequence ID" value="CAA7012980.1"/>
    <property type="molecule type" value="Genomic_DNA"/>
</dbReference>
<comment type="caution">
    <text evidence="1">The sequence shown here is derived from an EMBL/GenBank/DDBJ whole genome shotgun (WGS) entry which is preliminary data.</text>
</comment>
<accession>A0A6D2HF58</accession>
<evidence type="ECO:0000313" key="2">
    <source>
        <dbReference type="Proteomes" id="UP000467841"/>
    </source>
</evidence>
<protein>
    <submittedName>
        <fullName evidence="1">Uncharacterized protein</fullName>
    </submittedName>
</protein>
<keyword evidence="2" id="KW-1185">Reference proteome</keyword>
<reference evidence="1" key="1">
    <citation type="submission" date="2020-01" db="EMBL/GenBank/DDBJ databases">
        <authorList>
            <person name="Mishra B."/>
        </authorList>
    </citation>
    <scope>NUCLEOTIDE SEQUENCE [LARGE SCALE GENOMIC DNA]</scope>
</reference>
<gene>
    <name evidence="1" type="ORF">MERR_LOCUS214</name>
</gene>
<evidence type="ECO:0000313" key="1">
    <source>
        <dbReference type="EMBL" id="CAA7012980.1"/>
    </source>
</evidence>